<evidence type="ECO:0000256" key="3">
    <source>
        <dbReference type="ARBA" id="ARBA00022692"/>
    </source>
</evidence>
<comment type="domain">
    <text evidence="7">The DHHC domain is required for palmitoyltransferase activity.</text>
</comment>
<comment type="similarity">
    <text evidence="7">Belongs to the DHHC palmitoyltransferase family.</text>
</comment>
<evidence type="ECO:0000256" key="4">
    <source>
        <dbReference type="ARBA" id="ARBA00022989"/>
    </source>
</evidence>
<protein>
    <recommendedName>
        <fullName evidence="7">Palmitoyltransferase</fullName>
        <ecNumber evidence="7">2.3.1.225</ecNumber>
    </recommendedName>
</protein>
<gene>
    <name evidence="9" type="ORF">AMSG_04787</name>
</gene>
<dbReference type="EMBL" id="GL349451">
    <property type="protein sequence ID" value="KNC48337.1"/>
    <property type="molecule type" value="Genomic_DNA"/>
</dbReference>
<organism evidence="9 10">
    <name type="scientific">Thecamonas trahens ATCC 50062</name>
    <dbReference type="NCBI Taxonomy" id="461836"/>
    <lineage>
        <taxon>Eukaryota</taxon>
        <taxon>Apusozoa</taxon>
        <taxon>Apusomonadida</taxon>
        <taxon>Apusomonadidae</taxon>
        <taxon>Thecamonas</taxon>
    </lineage>
</organism>
<comment type="subcellular location">
    <subcellularLocation>
        <location evidence="1">Membrane</location>
        <topology evidence="1">Multi-pass membrane protein</topology>
    </subcellularLocation>
</comment>
<proteinExistence type="inferred from homology"/>
<name>A0A0L0D7H4_THETB</name>
<keyword evidence="2 7" id="KW-0808">Transferase</keyword>
<evidence type="ECO:0000259" key="8">
    <source>
        <dbReference type="Pfam" id="PF01529"/>
    </source>
</evidence>
<dbReference type="Pfam" id="PF01529">
    <property type="entry name" value="DHHC"/>
    <property type="match status" value="1"/>
</dbReference>
<dbReference type="Proteomes" id="UP000054408">
    <property type="component" value="Unassembled WGS sequence"/>
</dbReference>
<feature type="transmembrane region" description="Helical" evidence="7">
    <location>
        <begin position="83"/>
        <end position="103"/>
    </location>
</feature>
<dbReference type="GeneID" id="25564313"/>
<feature type="transmembrane region" description="Helical" evidence="7">
    <location>
        <begin position="39"/>
        <end position="63"/>
    </location>
</feature>
<dbReference type="InterPro" id="IPR039859">
    <property type="entry name" value="PFA4/ZDH16/20/ERF2-like"/>
</dbReference>
<evidence type="ECO:0000256" key="2">
    <source>
        <dbReference type="ARBA" id="ARBA00022679"/>
    </source>
</evidence>
<feature type="domain" description="Palmitoyltransferase DHHC" evidence="8">
    <location>
        <begin position="123"/>
        <end position="186"/>
    </location>
</feature>
<keyword evidence="4 7" id="KW-1133">Transmembrane helix</keyword>
<dbReference type="AlphaFoldDB" id="A0A0L0D7H4"/>
<feature type="transmembrane region" description="Helical" evidence="7">
    <location>
        <begin position="152"/>
        <end position="176"/>
    </location>
</feature>
<dbReference type="OMA" id="VINWAFA"/>
<dbReference type="PANTHER" id="PTHR12246">
    <property type="entry name" value="PALMITOYLTRANSFERASE ZDHHC16"/>
    <property type="match status" value="1"/>
</dbReference>
<feature type="transmembrane region" description="Helical" evidence="7">
    <location>
        <begin position="6"/>
        <end position="27"/>
    </location>
</feature>
<dbReference type="GO" id="GO:0019706">
    <property type="term" value="F:protein-cysteine S-palmitoyltransferase activity"/>
    <property type="evidence" value="ECO:0007669"/>
    <property type="project" value="UniProtKB-EC"/>
</dbReference>
<dbReference type="OrthoDB" id="302728at2759"/>
<dbReference type="STRING" id="461836.A0A0L0D7H4"/>
<evidence type="ECO:0000313" key="9">
    <source>
        <dbReference type="EMBL" id="KNC48337.1"/>
    </source>
</evidence>
<evidence type="ECO:0000256" key="6">
    <source>
        <dbReference type="ARBA" id="ARBA00023315"/>
    </source>
</evidence>
<keyword evidence="10" id="KW-1185">Reference proteome</keyword>
<evidence type="ECO:0000313" key="10">
    <source>
        <dbReference type="Proteomes" id="UP000054408"/>
    </source>
</evidence>
<dbReference type="EC" id="2.3.1.225" evidence="7"/>
<keyword evidence="3 7" id="KW-0812">Transmembrane</keyword>
<comment type="catalytic activity">
    <reaction evidence="7">
        <text>L-cysteinyl-[protein] + hexadecanoyl-CoA = S-hexadecanoyl-L-cysteinyl-[protein] + CoA</text>
        <dbReference type="Rhea" id="RHEA:36683"/>
        <dbReference type="Rhea" id="RHEA-COMP:10131"/>
        <dbReference type="Rhea" id="RHEA-COMP:11032"/>
        <dbReference type="ChEBI" id="CHEBI:29950"/>
        <dbReference type="ChEBI" id="CHEBI:57287"/>
        <dbReference type="ChEBI" id="CHEBI:57379"/>
        <dbReference type="ChEBI" id="CHEBI:74151"/>
        <dbReference type="EC" id="2.3.1.225"/>
    </reaction>
</comment>
<accession>A0A0L0D7H4</accession>
<dbReference type="RefSeq" id="XP_013758462.1">
    <property type="nucleotide sequence ID" value="XM_013903008.1"/>
</dbReference>
<feature type="transmembrane region" description="Helical" evidence="7">
    <location>
        <begin position="196"/>
        <end position="223"/>
    </location>
</feature>
<dbReference type="InterPro" id="IPR001594">
    <property type="entry name" value="Palmitoyltrfase_DHHC"/>
</dbReference>
<dbReference type="GO" id="GO:0016020">
    <property type="term" value="C:membrane"/>
    <property type="evidence" value="ECO:0007669"/>
    <property type="project" value="UniProtKB-SubCell"/>
</dbReference>
<reference evidence="9 10" key="1">
    <citation type="submission" date="2010-05" db="EMBL/GenBank/DDBJ databases">
        <title>The Genome Sequence of Thecamonas trahens ATCC 50062.</title>
        <authorList>
            <consortium name="The Broad Institute Genome Sequencing Platform"/>
            <person name="Russ C."/>
            <person name="Cuomo C."/>
            <person name="Shea T."/>
            <person name="Young S.K."/>
            <person name="Zeng Q."/>
            <person name="Koehrsen M."/>
            <person name="Haas B."/>
            <person name="Borodovsky M."/>
            <person name="Guigo R."/>
            <person name="Alvarado L."/>
            <person name="Berlin A."/>
            <person name="Bochicchio J."/>
            <person name="Borenstein D."/>
            <person name="Chapman S."/>
            <person name="Chen Z."/>
            <person name="Freedman E."/>
            <person name="Gellesch M."/>
            <person name="Goldberg J."/>
            <person name="Griggs A."/>
            <person name="Gujja S."/>
            <person name="Heilman E."/>
            <person name="Heiman D."/>
            <person name="Hepburn T."/>
            <person name="Howarth C."/>
            <person name="Jen D."/>
            <person name="Larson L."/>
            <person name="Mehta T."/>
            <person name="Park D."/>
            <person name="Pearson M."/>
            <person name="Roberts A."/>
            <person name="Saif S."/>
            <person name="Shenoy N."/>
            <person name="Sisk P."/>
            <person name="Stolte C."/>
            <person name="Sykes S."/>
            <person name="Thomson T."/>
            <person name="Walk T."/>
            <person name="White J."/>
            <person name="Yandava C."/>
            <person name="Burger G."/>
            <person name="Gray M.W."/>
            <person name="Holland P.W.H."/>
            <person name="King N."/>
            <person name="Lang F.B.F."/>
            <person name="Roger A.J."/>
            <person name="Ruiz-Trillo I."/>
            <person name="Lander E."/>
            <person name="Nusbaum C."/>
        </authorList>
    </citation>
    <scope>NUCLEOTIDE SEQUENCE [LARGE SCALE GENOMIC DNA]</scope>
    <source>
        <strain evidence="9 10">ATCC 50062</strain>
    </source>
</reference>
<dbReference type="PROSITE" id="PS50216">
    <property type="entry name" value="DHHC"/>
    <property type="match status" value="1"/>
</dbReference>
<sequence length="265" mass="28643">MNLPLVVGVLVVVAASPLVLDGLHAVCPRLGIGRRAQRSAGYMLMALLAALPHMGIGLLWAVFAPYVAAEQNVVSGHVAEMALSALGLVLFAGIIRNLVAALFPPSPDGGREAGWEPAWVDACRECGLDAVPERDHHCVFLNRCVDASNHTVFVRFVVFLWLGASYALAISGYGYLECGYHVRALVRPPSCAELEGMHILALPLIALWLPLTLLTLLVVRLAIGGLGLSRWLRAWRRGHGASNPKTAIPRRRVRDRGWRVVFGAS</sequence>
<evidence type="ECO:0000256" key="1">
    <source>
        <dbReference type="ARBA" id="ARBA00004141"/>
    </source>
</evidence>
<keyword evidence="5 7" id="KW-0472">Membrane</keyword>
<keyword evidence="6 7" id="KW-0012">Acyltransferase</keyword>
<evidence type="ECO:0000256" key="5">
    <source>
        <dbReference type="ARBA" id="ARBA00023136"/>
    </source>
</evidence>
<evidence type="ECO:0000256" key="7">
    <source>
        <dbReference type="RuleBase" id="RU079119"/>
    </source>
</evidence>